<dbReference type="SUPFAM" id="SSF55031">
    <property type="entry name" value="Bacterial exopeptidase dimerisation domain"/>
    <property type="match status" value="1"/>
</dbReference>
<proteinExistence type="inferred from homology"/>
<dbReference type="Proteomes" id="UP001230908">
    <property type="component" value="Unassembled WGS sequence"/>
</dbReference>
<sequence length="384" mass="40552">MSEFRELWDQLAPIGRDPGSGGYLRYAWEPAELACREWFRAQADARDMPVEEDGNGNLVAWRGAGEGPAVLTGSHFDSVPHGGAYDGPLGIVSAFLALDQLGPRKKIGVAAFAEEEGARFGVPCLGSRLLSGALAPERATALTDRSGLTLRDALGREPAGRTDLLTRVGCFVELHIEQGRALGEAAVGVGSAIWPHGRWRFDFTGEGNHAGTTRMSDRRDPMLTYAYTVLAANKEARLCGAHATVGRVAVEPNATNAVPTLVRGWLDARAADASTLDAMVEAIHKRAVERATRDGTAVTLTEESVTPEVAFDGGLVARLARVLDAPVLPTGAGHDAGVLSNHVPTAMLFVRNPTGVSHSPAEHATDADCAAGVEALARVLDELT</sequence>
<dbReference type="NCBIfam" id="NF006770">
    <property type="entry name" value="PRK09290.1-4"/>
    <property type="match status" value="1"/>
</dbReference>
<dbReference type="PIRSF" id="PIRSF001235">
    <property type="entry name" value="Amidase_carbamoylase"/>
    <property type="match status" value="1"/>
</dbReference>
<dbReference type="RefSeq" id="WP_308711992.1">
    <property type="nucleotide sequence ID" value="NZ_JAVHUY010000007.1"/>
</dbReference>
<keyword evidence="2" id="KW-0378">Hydrolase</keyword>
<dbReference type="Gene3D" id="3.40.630.10">
    <property type="entry name" value="Zn peptidases"/>
    <property type="match status" value="1"/>
</dbReference>
<name>A0ABU0ZCE0_9ACTN</name>
<evidence type="ECO:0000256" key="1">
    <source>
        <dbReference type="ARBA" id="ARBA00006153"/>
    </source>
</evidence>
<gene>
    <name evidence="3" type="ORF">RB614_09345</name>
</gene>
<dbReference type="InterPro" id="IPR036264">
    <property type="entry name" value="Bact_exopeptidase_dim_dom"/>
</dbReference>
<accession>A0ABU0ZCE0</accession>
<dbReference type="SUPFAM" id="SSF53187">
    <property type="entry name" value="Zn-dependent exopeptidases"/>
    <property type="match status" value="1"/>
</dbReference>
<dbReference type="PANTHER" id="PTHR32494">
    <property type="entry name" value="ALLANTOATE DEIMINASE-RELATED"/>
    <property type="match status" value="1"/>
</dbReference>
<reference evidence="3 4" key="1">
    <citation type="submission" date="2023-08" db="EMBL/GenBank/DDBJ databases">
        <title>Phytohabitans sansha sp. nov., isolated from marine sediment.</title>
        <authorList>
            <person name="Zhao Y."/>
            <person name="Yi K."/>
        </authorList>
    </citation>
    <scope>NUCLEOTIDE SEQUENCE [LARGE SCALE GENOMIC DNA]</scope>
    <source>
        <strain evidence="3 4">ZYX-F-186</strain>
    </source>
</reference>
<dbReference type="PANTHER" id="PTHR32494:SF5">
    <property type="entry name" value="ALLANTOATE AMIDOHYDROLASE"/>
    <property type="match status" value="1"/>
</dbReference>
<protein>
    <submittedName>
        <fullName evidence="3">Allantoate amidohydrolase</fullName>
    </submittedName>
</protein>
<dbReference type="InterPro" id="IPR010158">
    <property type="entry name" value="Amidase_Cbmase"/>
</dbReference>
<comment type="similarity">
    <text evidence="1">Belongs to the peptidase M20 family.</text>
</comment>
<comment type="caution">
    <text evidence="3">The sequence shown here is derived from an EMBL/GenBank/DDBJ whole genome shotgun (WGS) entry which is preliminary data.</text>
</comment>
<organism evidence="3 4">
    <name type="scientific">Phytohabitans maris</name>
    <dbReference type="NCBI Taxonomy" id="3071409"/>
    <lineage>
        <taxon>Bacteria</taxon>
        <taxon>Bacillati</taxon>
        <taxon>Actinomycetota</taxon>
        <taxon>Actinomycetes</taxon>
        <taxon>Micromonosporales</taxon>
        <taxon>Micromonosporaceae</taxon>
    </lineage>
</organism>
<dbReference type="EMBL" id="JAVHUY010000007">
    <property type="protein sequence ID" value="MDQ7904722.1"/>
    <property type="molecule type" value="Genomic_DNA"/>
</dbReference>
<dbReference type="InterPro" id="IPR002933">
    <property type="entry name" value="Peptidase_M20"/>
</dbReference>
<evidence type="ECO:0000313" key="3">
    <source>
        <dbReference type="EMBL" id="MDQ7904722.1"/>
    </source>
</evidence>
<evidence type="ECO:0000256" key="2">
    <source>
        <dbReference type="ARBA" id="ARBA00022801"/>
    </source>
</evidence>
<dbReference type="NCBIfam" id="TIGR01879">
    <property type="entry name" value="hydantase"/>
    <property type="match status" value="1"/>
</dbReference>
<keyword evidence="4" id="KW-1185">Reference proteome</keyword>
<dbReference type="Gene3D" id="3.30.70.360">
    <property type="match status" value="1"/>
</dbReference>
<dbReference type="Pfam" id="PF01546">
    <property type="entry name" value="Peptidase_M20"/>
    <property type="match status" value="1"/>
</dbReference>
<evidence type="ECO:0000313" key="4">
    <source>
        <dbReference type="Proteomes" id="UP001230908"/>
    </source>
</evidence>